<dbReference type="HAMAP" id="MF_00336">
    <property type="entry name" value="BioD"/>
    <property type="match status" value="1"/>
</dbReference>
<accession>D9SQX8</accession>
<dbReference type="GO" id="GO:0004141">
    <property type="term" value="F:dethiobiotin synthase activity"/>
    <property type="evidence" value="ECO:0007669"/>
    <property type="project" value="UniProtKB-UniRule"/>
</dbReference>
<comment type="similarity">
    <text evidence="9">Belongs to the dethiobiotin synthetase family.</text>
</comment>
<comment type="subcellular location">
    <subcellularLocation>
        <location evidence="9">Cytoplasm</location>
    </subcellularLocation>
</comment>
<evidence type="ECO:0000256" key="8">
    <source>
        <dbReference type="ARBA" id="ARBA00047386"/>
    </source>
</evidence>
<comment type="function">
    <text evidence="9">Catalyzes a mechanistically unusual reaction, the ATP-dependent insertion of CO2 between the N7 and N8 nitrogen atoms of 7,8-diaminopelargonic acid (DAPA, also called 7,8-diammoniononanoate) to form a ureido ring.</text>
</comment>
<feature type="binding site" evidence="9">
    <location>
        <position position="55"/>
    </location>
    <ligand>
        <name>ATP</name>
        <dbReference type="ChEBI" id="CHEBI:30616"/>
    </ligand>
</feature>
<evidence type="ECO:0000256" key="2">
    <source>
        <dbReference type="ARBA" id="ARBA00022598"/>
    </source>
</evidence>
<feature type="binding site" evidence="9">
    <location>
        <begin position="180"/>
        <end position="181"/>
    </location>
    <ligand>
        <name>ATP</name>
        <dbReference type="ChEBI" id="CHEBI:30616"/>
    </ligand>
</feature>
<dbReference type="STRING" id="573061.Clocel_0491"/>
<comment type="catalytic activity">
    <reaction evidence="9">
        <text>(7R,8S)-7,8-diammoniononanoate + CO2 + ATP = (4R,5S)-dethiobiotin + ADP + phosphate + 3 H(+)</text>
        <dbReference type="Rhea" id="RHEA:15805"/>
        <dbReference type="ChEBI" id="CHEBI:15378"/>
        <dbReference type="ChEBI" id="CHEBI:16526"/>
        <dbReference type="ChEBI" id="CHEBI:30616"/>
        <dbReference type="ChEBI" id="CHEBI:43474"/>
        <dbReference type="ChEBI" id="CHEBI:149469"/>
        <dbReference type="ChEBI" id="CHEBI:149473"/>
        <dbReference type="ChEBI" id="CHEBI:456216"/>
        <dbReference type="EC" id="6.3.3.3"/>
    </reaction>
</comment>
<reference evidence="10 11" key="1">
    <citation type="submission" date="2010-08" db="EMBL/GenBank/DDBJ databases">
        <title>Complete sequence of Clostridium cellulovorans 743B.</title>
        <authorList>
            <consortium name="US DOE Joint Genome Institute"/>
            <person name="Lucas S."/>
            <person name="Copeland A."/>
            <person name="Lapidus A."/>
            <person name="Cheng J.-F."/>
            <person name="Bruce D."/>
            <person name="Goodwin L."/>
            <person name="Pitluck S."/>
            <person name="Chertkov O."/>
            <person name="Detter J.C."/>
            <person name="Han C."/>
            <person name="Tapia R."/>
            <person name="Land M."/>
            <person name="Hauser L."/>
            <person name="Chang Y.-J."/>
            <person name="Jeffries C."/>
            <person name="Kyrpides N."/>
            <person name="Ivanova N."/>
            <person name="Mikhailova N."/>
            <person name="Hemme C.L."/>
            <person name="Woyke T."/>
        </authorList>
    </citation>
    <scope>NUCLEOTIDE SEQUENCE [LARGE SCALE GENOMIC DNA]</scope>
    <source>
        <strain evidence="11">ATCC 35296 / DSM 3052 / OCM 3 / 743B</strain>
    </source>
</reference>
<evidence type="ECO:0000256" key="5">
    <source>
        <dbReference type="ARBA" id="ARBA00022756"/>
    </source>
</evidence>
<feature type="binding site" evidence="9">
    <location>
        <position position="55"/>
    </location>
    <ligand>
        <name>Mg(2+)</name>
        <dbReference type="ChEBI" id="CHEBI:18420"/>
    </ligand>
</feature>
<dbReference type="KEGG" id="ccb:Clocel_0491"/>
<organism evidence="10 11">
    <name type="scientific">Clostridium cellulovorans (strain ATCC 35296 / DSM 3052 / OCM 3 / 743B)</name>
    <dbReference type="NCBI Taxonomy" id="573061"/>
    <lineage>
        <taxon>Bacteria</taxon>
        <taxon>Bacillati</taxon>
        <taxon>Bacillota</taxon>
        <taxon>Clostridia</taxon>
        <taxon>Eubacteriales</taxon>
        <taxon>Clostridiaceae</taxon>
        <taxon>Clostridium</taxon>
    </lineage>
</organism>
<feature type="binding site" evidence="9">
    <location>
        <position position="42"/>
    </location>
    <ligand>
        <name>substrate</name>
    </ligand>
</feature>
<gene>
    <name evidence="9" type="primary">bioD</name>
    <name evidence="10" type="ordered locus">Clocel_0491</name>
</gene>
<dbReference type="SUPFAM" id="SSF52540">
    <property type="entry name" value="P-loop containing nucleoside triphosphate hydrolases"/>
    <property type="match status" value="1"/>
</dbReference>
<keyword evidence="11" id="KW-1185">Reference proteome</keyword>
<evidence type="ECO:0000256" key="4">
    <source>
        <dbReference type="ARBA" id="ARBA00022741"/>
    </source>
</evidence>
<protein>
    <recommendedName>
        <fullName evidence="9">ATP-dependent dethiobiotin synthetase BioD</fullName>
        <ecNumber evidence="9">6.3.3.3</ecNumber>
    </recommendedName>
    <alternativeName>
        <fullName evidence="9">DTB synthetase</fullName>
        <shortName evidence="9">DTBS</shortName>
    </alternativeName>
    <alternativeName>
        <fullName evidence="9">Dethiobiotin synthase</fullName>
    </alternativeName>
</protein>
<evidence type="ECO:0000256" key="9">
    <source>
        <dbReference type="HAMAP-Rule" id="MF_00336"/>
    </source>
</evidence>
<keyword evidence="5 9" id="KW-0093">Biotin biosynthesis</keyword>
<name>D9SQX8_CLOC7</name>
<keyword evidence="1 9" id="KW-0963">Cytoplasm</keyword>
<dbReference type="eggNOG" id="COG0132">
    <property type="taxonomic scope" value="Bacteria"/>
</dbReference>
<dbReference type="OrthoDB" id="9802097at2"/>
<dbReference type="GO" id="GO:0005829">
    <property type="term" value="C:cytosol"/>
    <property type="evidence" value="ECO:0007669"/>
    <property type="project" value="TreeGrafter"/>
</dbReference>
<dbReference type="GO" id="GO:0005524">
    <property type="term" value="F:ATP binding"/>
    <property type="evidence" value="ECO:0007669"/>
    <property type="project" value="UniProtKB-UniRule"/>
</dbReference>
<dbReference type="GO" id="GO:0000287">
    <property type="term" value="F:magnesium ion binding"/>
    <property type="evidence" value="ECO:0007669"/>
    <property type="project" value="UniProtKB-UniRule"/>
</dbReference>
<keyword evidence="3 9" id="KW-0479">Metal-binding</keyword>
<comment type="pathway">
    <text evidence="9">Cofactor biosynthesis; biotin biosynthesis; biotin from 7,8-diaminononanoate: step 1/2.</text>
</comment>
<dbReference type="AlphaFoldDB" id="D9SQX8"/>
<dbReference type="Proteomes" id="UP000002730">
    <property type="component" value="Chromosome"/>
</dbReference>
<feature type="binding site" evidence="9">
    <location>
        <begin position="13"/>
        <end position="18"/>
    </location>
    <ligand>
        <name>ATP</name>
        <dbReference type="ChEBI" id="CHEBI:30616"/>
    </ligand>
</feature>
<comment type="catalytic activity">
    <reaction evidence="8">
        <text>(7R,8S)-8-amino-7-(carboxyamino)nonanoate + ATP = (4R,5S)-dethiobiotin + ADP + phosphate + H(+)</text>
        <dbReference type="Rhea" id="RHEA:63684"/>
        <dbReference type="ChEBI" id="CHEBI:15378"/>
        <dbReference type="ChEBI" id="CHEBI:30616"/>
        <dbReference type="ChEBI" id="CHEBI:43474"/>
        <dbReference type="ChEBI" id="CHEBI:149470"/>
        <dbReference type="ChEBI" id="CHEBI:149473"/>
        <dbReference type="ChEBI" id="CHEBI:456216"/>
    </reaction>
</comment>
<comment type="caution">
    <text evidence="9">Lacks conserved residue(s) required for the propagation of feature annotation.</text>
</comment>
<evidence type="ECO:0000256" key="6">
    <source>
        <dbReference type="ARBA" id="ARBA00022840"/>
    </source>
</evidence>
<feature type="active site" evidence="9">
    <location>
        <position position="38"/>
    </location>
</feature>
<evidence type="ECO:0000256" key="7">
    <source>
        <dbReference type="ARBA" id="ARBA00022842"/>
    </source>
</evidence>
<dbReference type="InterPro" id="IPR027417">
    <property type="entry name" value="P-loop_NTPase"/>
</dbReference>
<dbReference type="UniPathway" id="UPA00078">
    <property type="reaction ID" value="UER00161"/>
</dbReference>
<comment type="cofactor">
    <cofactor evidence="9">
        <name>Mg(2+)</name>
        <dbReference type="ChEBI" id="CHEBI:18420"/>
    </cofactor>
</comment>
<evidence type="ECO:0000256" key="3">
    <source>
        <dbReference type="ARBA" id="ARBA00022723"/>
    </source>
</evidence>
<feature type="binding site" evidence="9">
    <location>
        <begin position="116"/>
        <end position="119"/>
    </location>
    <ligand>
        <name>ATP</name>
        <dbReference type="ChEBI" id="CHEBI:30616"/>
    </ligand>
</feature>
<dbReference type="InterPro" id="IPR004472">
    <property type="entry name" value="DTB_synth_BioD"/>
</dbReference>
<dbReference type="EC" id="6.3.3.3" evidence="9"/>
<comment type="subunit">
    <text evidence="9">Homodimer.</text>
</comment>
<feature type="binding site" evidence="9">
    <location>
        <position position="116"/>
    </location>
    <ligand>
        <name>Mg(2+)</name>
        <dbReference type="ChEBI" id="CHEBI:18420"/>
    </ligand>
</feature>
<dbReference type="PANTHER" id="PTHR43210:SF2">
    <property type="entry name" value="ATP-DEPENDENT DETHIOBIOTIN SYNTHETASE BIOD 2"/>
    <property type="match status" value="1"/>
</dbReference>
<evidence type="ECO:0000313" key="11">
    <source>
        <dbReference type="Proteomes" id="UP000002730"/>
    </source>
</evidence>
<dbReference type="Pfam" id="PF13500">
    <property type="entry name" value="AAA_26"/>
    <property type="match status" value="1"/>
</dbReference>
<dbReference type="HOGENOM" id="CLU_072551_3_0_9"/>
<dbReference type="CDD" id="cd03109">
    <property type="entry name" value="DTBS"/>
    <property type="match status" value="1"/>
</dbReference>
<dbReference type="Gene3D" id="3.40.50.300">
    <property type="entry name" value="P-loop containing nucleotide triphosphate hydrolases"/>
    <property type="match status" value="1"/>
</dbReference>
<keyword evidence="6 9" id="KW-0067">ATP-binding</keyword>
<dbReference type="EMBL" id="CP002160">
    <property type="protein sequence ID" value="ADL50266.1"/>
    <property type="molecule type" value="Genomic_DNA"/>
</dbReference>
<feature type="binding site" evidence="9">
    <location>
        <position position="17"/>
    </location>
    <ligand>
        <name>Mg(2+)</name>
        <dbReference type="ChEBI" id="CHEBI:18420"/>
    </ligand>
</feature>
<sequence length="265" mass="29442">MSKGIFIVGTDTDVGKTIVTAGLLYALRSRGYNATYFKAALSGAIEEGDKLIPGDTKIVSDVSNLSEVYENMTPYIYKTEVSPHLAAIIEKKPMDLKVIKEKYQYLKEKYDYIIAEGSGGIICPLIDDEKGIYTLDNLIKDLNFSVIIVARAGVGTINHTVLTVKYIENLGIKIKGIIINNYEENHIADDNIRIIEKLTRIPVIAKLKGINILNEYITEGVKDLDKDEVMETINGTAYGDRIQAIREAAELAFDSEKIISLMETL</sequence>
<keyword evidence="4 9" id="KW-0547">Nucleotide-binding</keyword>
<dbReference type="PANTHER" id="PTHR43210">
    <property type="entry name" value="DETHIOBIOTIN SYNTHETASE"/>
    <property type="match status" value="1"/>
</dbReference>
<evidence type="ECO:0000313" key="10">
    <source>
        <dbReference type="EMBL" id="ADL50266.1"/>
    </source>
</evidence>
<proteinExistence type="inferred from homology"/>
<keyword evidence="2 9" id="KW-0436">Ligase</keyword>
<evidence type="ECO:0000256" key="1">
    <source>
        <dbReference type="ARBA" id="ARBA00022490"/>
    </source>
</evidence>
<keyword evidence="7 9" id="KW-0460">Magnesium</keyword>
<dbReference type="RefSeq" id="WP_010074963.1">
    <property type="nucleotide sequence ID" value="NC_014393.1"/>
</dbReference>
<dbReference type="NCBIfam" id="TIGR00347">
    <property type="entry name" value="bioD"/>
    <property type="match status" value="1"/>
</dbReference>
<dbReference type="GO" id="GO:0009102">
    <property type="term" value="P:biotin biosynthetic process"/>
    <property type="evidence" value="ECO:0007669"/>
    <property type="project" value="UniProtKB-UniRule"/>
</dbReference>